<evidence type="ECO:0000256" key="1">
    <source>
        <dbReference type="ARBA" id="ARBA00005791"/>
    </source>
</evidence>
<evidence type="ECO:0000256" key="2">
    <source>
        <dbReference type="ARBA" id="ARBA00013831"/>
    </source>
</evidence>
<reference evidence="8" key="1">
    <citation type="submission" date="2022-03" db="EMBL/GenBank/DDBJ databases">
        <title>Streptomyces 7R015 and 7R016 isolated from Barleria lupulina in Thailand.</title>
        <authorList>
            <person name="Kanchanasin P."/>
            <person name="Phongsopitanun W."/>
            <person name="Tanasupawat S."/>
        </authorList>
    </citation>
    <scope>NUCLEOTIDE SEQUENCE</scope>
    <source>
        <strain evidence="8">7R016</strain>
    </source>
</reference>
<dbReference type="PIRSF" id="PIRSF001488">
    <property type="entry name" value="Tdi_protein"/>
    <property type="match status" value="1"/>
</dbReference>
<dbReference type="Proteomes" id="UP001165270">
    <property type="component" value="Unassembled WGS sequence"/>
</dbReference>
<feature type="signal peptide" evidence="6">
    <location>
        <begin position="1"/>
        <end position="20"/>
    </location>
</feature>
<comment type="caution">
    <text evidence="8">The sequence shown here is derived from an EMBL/GenBank/DDBJ whole genome shotgun (WGS) entry which is preliminary data.</text>
</comment>
<organism evidence="8 9">
    <name type="scientific">Streptomyces spinosisporus</name>
    <dbReference type="NCBI Taxonomy" id="2927582"/>
    <lineage>
        <taxon>Bacteria</taxon>
        <taxon>Bacillati</taxon>
        <taxon>Actinomycetota</taxon>
        <taxon>Actinomycetes</taxon>
        <taxon>Kitasatosporales</taxon>
        <taxon>Streptomycetaceae</taxon>
        <taxon>Streptomyces</taxon>
    </lineage>
</organism>
<evidence type="ECO:0000313" key="8">
    <source>
        <dbReference type="EMBL" id="MCI3238480.1"/>
    </source>
</evidence>
<dbReference type="EMBL" id="JALDAX010000001">
    <property type="protein sequence ID" value="MCI3238480.1"/>
    <property type="molecule type" value="Genomic_DNA"/>
</dbReference>
<comment type="similarity">
    <text evidence="1">Belongs to the thioredoxin family. DsbA subfamily.</text>
</comment>
<sequence length="208" mass="23041">MKRPLRLLALTAVLTCLLGAAPGDPKEGEQYVRLKHPVSGVDARQVVEVFWYDCPDSYAFEKPLEDWAARQHPAVKVVRIPAAWPDQPDQLAYARLFYTLDRLGLAEREALAVFRAVRDRHQSLTTEKKVLAWAAGQGLDVDAVRGAYRSRAVTDAVKAAPALRERYQVVEEPTVVVGGRFRTSPFLAGSDAATVSALDHLYRTARSS</sequence>
<dbReference type="InterPro" id="IPR050824">
    <property type="entry name" value="Thiol_disulfide_DsbA"/>
</dbReference>
<evidence type="ECO:0000256" key="6">
    <source>
        <dbReference type="SAM" id="SignalP"/>
    </source>
</evidence>
<dbReference type="InterPro" id="IPR023205">
    <property type="entry name" value="DsbA/DsbL"/>
</dbReference>
<dbReference type="PANTHER" id="PTHR35891">
    <property type="entry name" value="THIOL:DISULFIDE INTERCHANGE PROTEIN DSBA"/>
    <property type="match status" value="1"/>
</dbReference>
<evidence type="ECO:0000259" key="7">
    <source>
        <dbReference type="Pfam" id="PF01323"/>
    </source>
</evidence>
<evidence type="ECO:0000256" key="5">
    <source>
        <dbReference type="ARBA" id="ARBA00023284"/>
    </source>
</evidence>
<keyword evidence="4" id="KW-1015">Disulfide bond</keyword>
<keyword evidence="9" id="KW-1185">Reference proteome</keyword>
<dbReference type="InterPro" id="IPR001853">
    <property type="entry name" value="DSBA-like_thioredoxin_dom"/>
</dbReference>
<dbReference type="InterPro" id="IPR036249">
    <property type="entry name" value="Thioredoxin-like_sf"/>
</dbReference>
<proteinExistence type="inferred from homology"/>
<evidence type="ECO:0000256" key="4">
    <source>
        <dbReference type="ARBA" id="ARBA00023157"/>
    </source>
</evidence>
<feature type="chain" id="PRO_5045212604" description="Thiol:disulfide interchange protein DsbA" evidence="6">
    <location>
        <begin position="21"/>
        <end position="208"/>
    </location>
</feature>
<keyword evidence="3 6" id="KW-0732">Signal</keyword>
<feature type="domain" description="DSBA-like thioredoxin" evidence="7">
    <location>
        <begin position="79"/>
        <end position="191"/>
    </location>
</feature>
<evidence type="ECO:0000256" key="3">
    <source>
        <dbReference type="ARBA" id="ARBA00022729"/>
    </source>
</evidence>
<dbReference type="SUPFAM" id="SSF52833">
    <property type="entry name" value="Thioredoxin-like"/>
    <property type="match status" value="1"/>
</dbReference>
<gene>
    <name evidence="8" type="ORF">MQN93_01955</name>
</gene>
<dbReference type="Gene3D" id="3.40.30.10">
    <property type="entry name" value="Glutaredoxin"/>
    <property type="match status" value="1"/>
</dbReference>
<keyword evidence="5" id="KW-0676">Redox-active center</keyword>
<dbReference type="CDD" id="cd03019">
    <property type="entry name" value="DsbA_DsbA"/>
    <property type="match status" value="1"/>
</dbReference>
<name>A0ABS9X938_9ACTN</name>
<accession>A0ABS9X938</accession>
<dbReference type="RefSeq" id="WP_242708018.1">
    <property type="nucleotide sequence ID" value="NZ_JALDAX010000001.1"/>
</dbReference>
<protein>
    <recommendedName>
        <fullName evidence="2">Thiol:disulfide interchange protein DsbA</fullName>
    </recommendedName>
</protein>
<dbReference type="PANTHER" id="PTHR35891:SF3">
    <property type="entry name" value="THIOL:DISULFIDE INTERCHANGE PROTEIN DSBL"/>
    <property type="match status" value="1"/>
</dbReference>
<evidence type="ECO:0000313" key="9">
    <source>
        <dbReference type="Proteomes" id="UP001165270"/>
    </source>
</evidence>
<dbReference type="Pfam" id="PF01323">
    <property type="entry name" value="DSBA"/>
    <property type="match status" value="1"/>
</dbReference>